<organism evidence="1">
    <name type="scientific">Myoviridae sp. ctijX18</name>
    <dbReference type="NCBI Taxonomy" id="2825154"/>
    <lineage>
        <taxon>Viruses</taxon>
        <taxon>Duplodnaviria</taxon>
        <taxon>Heunggongvirae</taxon>
        <taxon>Uroviricota</taxon>
        <taxon>Caudoviricetes</taxon>
    </lineage>
</organism>
<name>A0A8S5USV1_9CAUD</name>
<proteinExistence type="predicted"/>
<dbReference type="EMBL" id="BK016133">
    <property type="protein sequence ID" value="DAF97476.1"/>
    <property type="molecule type" value="Genomic_DNA"/>
</dbReference>
<reference evidence="1" key="1">
    <citation type="journal article" date="2021" name="Proc. Natl. Acad. Sci. U.S.A.">
        <title>A Catalog of Tens of Thousands of Viruses from Human Metagenomes Reveals Hidden Associations with Chronic Diseases.</title>
        <authorList>
            <person name="Tisza M.J."/>
            <person name="Buck C.B."/>
        </authorList>
    </citation>
    <scope>NUCLEOTIDE SEQUENCE</scope>
    <source>
        <strain evidence="1">CtijX18</strain>
    </source>
</reference>
<accession>A0A8S5USV1</accession>
<protein>
    <submittedName>
        <fullName evidence="1">Uncharacterized protein</fullName>
    </submittedName>
</protein>
<sequence>METNLALEDIDLSNLNKTDKVKANYLKASEYLTNLKEEVTESPLKQMEYRLYEVFAQVLSKYSDKDLTKIYSTIDSLRYRYNLIDYLNYDTLSELNKKHLGPRGLPDSLLSIALHQVYCLYVTHYPNDINNLMGKLIDEQSSADTSYYEKLVRDKDNRWLRVLLALIFTFKENYRYCINNFIIYYSDLKE</sequence>
<evidence type="ECO:0000313" key="1">
    <source>
        <dbReference type="EMBL" id="DAF97476.1"/>
    </source>
</evidence>